<sequence>MMLDSPRSFSRGWALAAGIPALLGGTLFLLGSTPADEQVAVRAATGRAGTAAAPPAAVPPADPAMPTSPWVLAAARGLAEELGGYRLNSPVTDLPAGLASGYPFTVTGPDGRPVTEFTTVQTKPMHFYAIREDLGGYQHLHPVMAADGTWTADLAALDPGNWRLYASFVPGAGGSHRGELILSRTVKVPGQPAPAAAPAAPAGPAGDVGRATVDGYTVSVRQVPATGGGSQLTATVSKDGQPVTDLQPYLDSYAHLSAFHAGDQGLAHLHPLDAVAGDHGGPTLTFHSALAMSGDWRLYLQFQTGGQVHTADLTLRFP</sequence>
<gene>
    <name evidence="1" type="ORF">ABWK59_33480</name>
</gene>
<dbReference type="KEGG" id="kcm:ABWK59_33480"/>
<dbReference type="RefSeq" id="WP_354644425.1">
    <property type="nucleotide sequence ID" value="NZ_CP159872.1"/>
</dbReference>
<proteinExistence type="predicted"/>
<name>A0AAU8K878_9ACTN</name>
<organism evidence="1">
    <name type="scientific">Kitasatospora camelliae</name>
    <dbReference type="NCBI Taxonomy" id="3156397"/>
    <lineage>
        <taxon>Bacteria</taxon>
        <taxon>Bacillati</taxon>
        <taxon>Actinomycetota</taxon>
        <taxon>Actinomycetes</taxon>
        <taxon>Kitasatosporales</taxon>
        <taxon>Streptomycetaceae</taxon>
        <taxon>Kitasatospora</taxon>
    </lineage>
</organism>
<dbReference type="EMBL" id="CP159872">
    <property type="protein sequence ID" value="XCM83489.1"/>
    <property type="molecule type" value="Genomic_DNA"/>
</dbReference>
<dbReference type="AlphaFoldDB" id="A0AAU8K878"/>
<reference evidence="1" key="1">
    <citation type="submission" date="2024-06" db="EMBL/GenBank/DDBJ databases">
        <title>The genome sequences of Kitasatospora sp. strain HUAS MG31.</title>
        <authorList>
            <person name="Mo P."/>
        </authorList>
    </citation>
    <scope>NUCLEOTIDE SEQUENCE</scope>
    <source>
        <strain evidence="1">HUAS MG31</strain>
    </source>
</reference>
<evidence type="ECO:0000313" key="1">
    <source>
        <dbReference type="EMBL" id="XCM83489.1"/>
    </source>
</evidence>
<accession>A0AAU8K878</accession>
<protein>
    <recommendedName>
        <fullName evidence="2">Secreted protein</fullName>
    </recommendedName>
</protein>
<evidence type="ECO:0008006" key="2">
    <source>
        <dbReference type="Google" id="ProtNLM"/>
    </source>
</evidence>